<dbReference type="InterPro" id="IPR013656">
    <property type="entry name" value="PAS_4"/>
</dbReference>
<feature type="domain" description="HD-GYP" evidence="3">
    <location>
        <begin position="142"/>
        <end position="254"/>
    </location>
</feature>
<dbReference type="InterPro" id="IPR035965">
    <property type="entry name" value="PAS-like_dom_sf"/>
</dbReference>
<dbReference type="InterPro" id="IPR003607">
    <property type="entry name" value="HD/PDEase_dom"/>
</dbReference>
<dbReference type="Gene3D" id="3.30.450.20">
    <property type="entry name" value="PAS domain"/>
    <property type="match status" value="1"/>
</dbReference>
<dbReference type="InterPro" id="IPR037522">
    <property type="entry name" value="HD_GYP_dom"/>
</dbReference>
<feature type="domain" description="PAS" evidence="1">
    <location>
        <begin position="12"/>
        <end position="82"/>
    </location>
</feature>
<sequence length="254" mass="28721">TERQQAEDVKNAKDELQMIMDSVPALIFYKDTEGRIIRANKMLSDDLKMSVKDMVGKTTEELFSKEQAENMRKDDKEVMISGKAKRNIIQPYTTLDGTRWVITDKVPHKDKEGKITGIISLSKDITVQRKSEQKLKQTYQKLKKTMNAAIETMSKIIEAKDPYTSGHQNRVCQLAVPLAQELGLAEDKVEGIRIASLIHDIGKIGLPAEILSKPTKLTDIEFSLIKGHSQIGYDILKSIDFSYPIAQIVLQHHE</sequence>
<dbReference type="PROSITE" id="PS50112">
    <property type="entry name" value="PAS"/>
    <property type="match status" value="1"/>
</dbReference>
<dbReference type="PROSITE" id="PS51832">
    <property type="entry name" value="HD_GYP"/>
    <property type="match status" value="1"/>
</dbReference>
<evidence type="ECO:0008006" key="5">
    <source>
        <dbReference type="Google" id="ProtNLM"/>
    </source>
</evidence>
<dbReference type="CDD" id="cd00077">
    <property type="entry name" value="HDc"/>
    <property type="match status" value="1"/>
</dbReference>
<feature type="non-terminal residue" evidence="4">
    <location>
        <position position="254"/>
    </location>
</feature>
<organism evidence="4">
    <name type="scientific">marine sediment metagenome</name>
    <dbReference type="NCBI Taxonomy" id="412755"/>
    <lineage>
        <taxon>unclassified sequences</taxon>
        <taxon>metagenomes</taxon>
        <taxon>ecological metagenomes</taxon>
    </lineage>
</organism>
<dbReference type="CDD" id="cd00130">
    <property type="entry name" value="PAS"/>
    <property type="match status" value="1"/>
</dbReference>
<comment type="caution">
    <text evidence="4">The sequence shown here is derived from an EMBL/GenBank/DDBJ whole genome shotgun (WGS) entry which is preliminary data.</text>
</comment>
<dbReference type="InterPro" id="IPR000700">
    <property type="entry name" value="PAS-assoc_C"/>
</dbReference>
<dbReference type="PANTHER" id="PTHR43155">
    <property type="entry name" value="CYCLIC DI-GMP PHOSPHODIESTERASE PA4108-RELATED"/>
    <property type="match status" value="1"/>
</dbReference>
<feature type="domain" description="PAC" evidence="2">
    <location>
        <begin position="82"/>
        <end position="137"/>
    </location>
</feature>
<dbReference type="SUPFAM" id="SSF55785">
    <property type="entry name" value="PYP-like sensor domain (PAS domain)"/>
    <property type="match status" value="1"/>
</dbReference>
<evidence type="ECO:0000259" key="1">
    <source>
        <dbReference type="PROSITE" id="PS50112"/>
    </source>
</evidence>
<dbReference type="EMBL" id="BARS01039165">
    <property type="protein sequence ID" value="GAG15984.1"/>
    <property type="molecule type" value="Genomic_DNA"/>
</dbReference>
<evidence type="ECO:0000313" key="4">
    <source>
        <dbReference type="EMBL" id="GAG15984.1"/>
    </source>
</evidence>
<reference evidence="4" key="1">
    <citation type="journal article" date="2014" name="Front. Microbiol.">
        <title>High frequency of phylogenetically diverse reductive dehalogenase-homologous genes in deep subseafloor sedimentary metagenomes.</title>
        <authorList>
            <person name="Kawai M."/>
            <person name="Futagami T."/>
            <person name="Toyoda A."/>
            <person name="Takaki Y."/>
            <person name="Nishi S."/>
            <person name="Hori S."/>
            <person name="Arai W."/>
            <person name="Tsubouchi T."/>
            <person name="Morono Y."/>
            <person name="Uchiyama I."/>
            <person name="Ito T."/>
            <person name="Fujiyama A."/>
            <person name="Inagaki F."/>
            <person name="Takami H."/>
        </authorList>
    </citation>
    <scope>NUCLEOTIDE SEQUENCE</scope>
    <source>
        <strain evidence="4">Expedition CK06-06</strain>
    </source>
</reference>
<dbReference type="Gene3D" id="1.10.3210.10">
    <property type="entry name" value="Hypothetical protein af1432"/>
    <property type="match status" value="1"/>
</dbReference>
<proteinExistence type="predicted"/>
<dbReference type="InterPro" id="IPR000014">
    <property type="entry name" value="PAS"/>
</dbReference>
<dbReference type="SUPFAM" id="SSF109604">
    <property type="entry name" value="HD-domain/PDEase-like"/>
    <property type="match status" value="1"/>
</dbReference>
<feature type="non-terminal residue" evidence="4">
    <location>
        <position position="1"/>
    </location>
</feature>
<evidence type="ECO:0000259" key="2">
    <source>
        <dbReference type="PROSITE" id="PS50113"/>
    </source>
</evidence>
<accession>X0VCZ5</accession>
<dbReference type="NCBIfam" id="TIGR00229">
    <property type="entry name" value="sensory_box"/>
    <property type="match status" value="1"/>
</dbReference>
<dbReference type="Pfam" id="PF13487">
    <property type="entry name" value="HD_5"/>
    <property type="match status" value="1"/>
</dbReference>
<dbReference type="Pfam" id="PF08448">
    <property type="entry name" value="PAS_4"/>
    <property type="match status" value="1"/>
</dbReference>
<name>X0VCZ5_9ZZZZ</name>
<gene>
    <name evidence="4" type="ORF">S01H1_59845</name>
</gene>
<dbReference type="PROSITE" id="PS50113">
    <property type="entry name" value="PAC"/>
    <property type="match status" value="1"/>
</dbReference>
<protein>
    <recommendedName>
        <fullName evidence="5">HD-GYP domain-containing protein</fullName>
    </recommendedName>
</protein>
<dbReference type="AlphaFoldDB" id="X0VCZ5"/>
<evidence type="ECO:0000259" key="3">
    <source>
        <dbReference type="PROSITE" id="PS51832"/>
    </source>
</evidence>
<dbReference type="PANTHER" id="PTHR43155:SF2">
    <property type="entry name" value="CYCLIC DI-GMP PHOSPHODIESTERASE PA4108"/>
    <property type="match status" value="1"/>
</dbReference>